<evidence type="ECO:0000256" key="5">
    <source>
        <dbReference type="ARBA" id="ARBA00022801"/>
    </source>
</evidence>
<dbReference type="EMBL" id="VEPZ02001161">
    <property type="protein sequence ID" value="KAE8690146.1"/>
    <property type="molecule type" value="Genomic_DNA"/>
</dbReference>
<gene>
    <name evidence="10" type="ORF">F3Y22_tig00110925pilonHSYRG00031</name>
</gene>
<dbReference type="InterPro" id="IPR037256">
    <property type="entry name" value="ASC_dom_sf"/>
</dbReference>
<keyword evidence="2" id="KW-0645">Protease</keyword>
<evidence type="ECO:0000259" key="9">
    <source>
        <dbReference type="PROSITE" id="PS50994"/>
    </source>
</evidence>
<dbReference type="InterPro" id="IPR012337">
    <property type="entry name" value="RNaseH-like_sf"/>
</dbReference>
<dbReference type="InterPro" id="IPR036875">
    <property type="entry name" value="Znf_CCHC_sf"/>
</dbReference>
<dbReference type="Gene3D" id="3.30.420.10">
    <property type="entry name" value="Ribonuclease H-like superfamily/Ribonuclease H"/>
    <property type="match status" value="1"/>
</dbReference>
<dbReference type="GO" id="GO:0005737">
    <property type="term" value="C:cytoplasm"/>
    <property type="evidence" value="ECO:0007669"/>
    <property type="project" value="UniProtKB-ARBA"/>
</dbReference>
<feature type="compositionally biased region" description="Pro residues" evidence="7">
    <location>
        <begin position="1257"/>
        <end position="1266"/>
    </location>
</feature>
<feature type="domain" description="CCHC-type" evidence="8">
    <location>
        <begin position="163"/>
        <end position="177"/>
    </location>
</feature>
<dbReference type="InterPro" id="IPR054722">
    <property type="entry name" value="PolX-like_BBD"/>
</dbReference>
<accession>A0A6A2ZEV8</accession>
<keyword evidence="6" id="KW-0863">Zinc-finger</keyword>
<dbReference type="SUPFAM" id="SSF57756">
    <property type="entry name" value="Retrovirus zinc finger-like domains"/>
    <property type="match status" value="1"/>
</dbReference>
<dbReference type="SUPFAM" id="SSF56672">
    <property type="entry name" value="DNA/RNA polymerases"/>
    <property type="match status" value="1"/>
</dbReference>
<keyword evidence="5" id="KW-0378">Hydrolase</keyword>
<sequence>MATKFDIEKFNGRNFSLWKLKMKAILRKDGCLAAINERPVDFADDIKWNEMNGNAMANFHLALADEVLSSIEEKKIANLPDSYDQLIINLTNSNVTSLVFDDVATAVLQEENRRKNKEDRQVNLQQAEALTTMTTMRGRSTERGQSNSHKHGRSKSRSKKNLKCYNCGKKGHLKKDCWSLNKNSNPQGNTANTSDDGDALCCEASTTVEGRKRFADIWLIDSGATYHMTSRREWFHHYEPVLGGSVYSCNDHALEIVGVGTIKLKMYDGTIKVVRDVRHVKGPKKNLLSYGLLDNNASKIETRKGIMKVFRGALVVLKGEKIAANLYMLKGETLLEAEASVASCSSYSAILWHKKLGQMSEQGMKVLMEQKATSRLNKVTSLGGAKYFVSFIDDYSRRCWVYPIKKKSDVFSTFKNFKARVELDSGNKIKCFRTDNGGEYTSEEFDDFCRKEGIKRQFTVANTPQQNGVAERMNRTLLERTRAMLRDACLEKSLWAEAVNTACYLVNRAPSTAIELKTPMEMWTAKPVDYSNLHVFGSIVYVMYNAQEISKRDPKSRKCKFLGEDKLQRKEDYDSAEKSETTQIHVENEVEQGDSSEAEPAHDEQEPGSSEAPITRQSDRVRRCPNWHSDYVIEGNIAYCLLTEDGEPSAYQEAIHSSDVSLWMMAMQEEIEALHKNNTWDLVPLPQGRKLIGNKWVFKIKRNGDDQVERYRARLVVKGYAQKEGIDFNEIFYPVVRLTTVRVVLAMCATLDLHLEQLDVKTTFLHGNLEEEIYMLQPEGFEEKEKKNLVCRLNKSLYGLKQAPRCWYKRFDSFIMCLGYNILNADPCAYFKRSGDNDFVILLLYVDDMLIAGPNKNHIEELKAQLAREFEMKDLGSANKILGMQIHRDRSNRKIWLSQKNYLKKILSRFSMQDCKPISTPLPINFKLSSSMSPSSEEERMEMSRVPYASAVGSLMFAMICTRPDIAQAVGVVSRYMANPGKEHWNIVKRILRYIKGTSNIALCYGGSNLLINGYVDFDYAGDLDKSKSTTGYVFKVAGGAMLLEELGHNQEYVYLFCDSQTALHLARNPTFHSRTKHIRVQYHFICEKVEEGMVDIQKIHTKDNIADFMTKAINADKFTWCRSSCGLSETCDFALSDSRLPQHPPQIPMFPWLRSAEMIQAGNDELLQNTMRDEDLHSENNLPWEYNDSGRPLNLQPTVTFNYSPFREPLHSLDEDFMIMMEFVPEAPESLSKFEPPPSPISSYDSQPLNDKYFNKPPPELPPQLPTKISDERSFVSRKPKSSQRPSHTLMNHLYKQDGDDGQSSALRSTQDFLKKYVTVVLYKSVHR</sequence>
<protein>
    <recommendedName>
        <fullName evidence="12">Retrovirus-related Pol polyprotein from transposon TNT 1-94</fullName>
    </recommendedName>
</protein>
<proteinExistence type="inferred from homology"/>
<evidence type="ECO:0000256" key="7">
    <source>
        <dbReference type="SAM" id="MobiDB-lite"/>
    </source>
</evidence>
<dbReference type="InterPro" id="IPR025724">
    <property type="entry name" value="GAG-pre-integrase_dom"/>
</dbReference>
<dbReference type="InterPro" id="IPR039537">
    <property type="entry name" value="Retrotran_Ty1/copia-like"/>
</dbReference>
<keyword evidence="6" id="KW-0862">Zinc</keyword>
<dbReference type="Gene3D" id="4.10.60.10">
    <property type="entry name" value="Zinc finger, CCHC-type"/>
    <property type="match status" value="1"/>
</dbReference>
<feature type="region of interest" description="Disordered" evidence="7">
    <location>
        <begin position="1230"/>
        <end position="1289"/>
    </location>
</feature>
<dbReference type="SUPFAM" id="SSF160219">
    <property type="entry name" value="AMPKBI-like"/>
    <property type="match status" value="1"/>
</dbReference>
<dbReference type="GO" id="GO:0003676">
    <property type="term" value="F:nucleic acid binding"/>
    <property type="evidence" value="ECO:0007669"/>
    <property type="project" value="InterPro"/>
</dbReference>
<evidence type="ECO:0008006" key="12">
    <source>
        <dbReference type="Google" id="ProtNLM"/>
    </source>
</evidence>
<dbReference type="Pfam" id="PF00098">
    <property type="entry name" value="zf-CCHC"/>
    <property type="match status" value="1"/>
</dbReference>
<dbReference type="Pfam" id="PF00665">
    <property type="entry name" value="rve"/>
    <property type="match status" value="1"/>
</dbReference>
<evidence type="ECO:0000256" key="3">
    <source>
        <dbReference type="ARBA" id="ARBA00022723"/>
    </source>
</evidence>
<organism evidence="10 11">
    <name type="scientific">Hibiscus syriacus</name>
    <name type="common">Rose of Sharon</name>
    <dbReference type="NCBI Taxonomy" id="106335"/>
    <lineage>
        <taxon>Eukaryota</taxon>
        <taxon>Viridiplantae</taxon>
        <taxon>Streptophyta</taxon>
        <taxon>Embryophyta</taxon>
        <taxon>Tracheophyta</taxon>
        <taxon>Spermatophyta</taxon>
        <taxon>Magnoliopsida</taxon>
        <taxon>eudicotyledons</taxon>
        <taxon>Gunneridae</taxon>
        <taxon>Pentapetalae</taxon>
        <taxon>rosids</taxon>
        <taxon>malvids</taxon>
        <taxon>Malvales</taxon>
        <taxon>Malvaceae</taxon>
        <taxon>Malvoideae</taxon>
        <taxon>Hibiscus</taxon>
    </lineage>
</organism>
<reference evidence="10" key="1">
    <citation type="submission" date="2019-09" db="EMBL/GenBank/DDBJ databases">
        <title>Draft genome information of white flower Hibiscus syriacus.</title>
        <authorList>
            <person name="Kim Y.-M."/>
        </authorList>
    </citation>
    <scope>NUCLEOTIDE SEQUENCE [LARGE SCALE GENOMIC DNA]</scope>
    <source>
        <strain evidence="10">YM2019G1</strain>
    </source>
</reference>
<dbReference type="InterPro" id="IPR013103">
    <property type="entry name" value="RVT_2"/>
</dbReference>
<comment type="caution">
    <text evidence="10">The sequence shown here is derived from an EMBL/GenBank/DDBJ whole genome shotgun (WGS) entry which is preliminary data.</text>
</comment>
<dbReference type="Gene3D" id="6.20.250.60">
    <property type="match status" value="1"/>
</dbReference>
<dbReference type="SMART" id="SM01010">
    <property type="entry name" value="AMPKBI"/>
    <property type="match status" value="1"/>
</dbReference>
<comment type="similarity">
    <text evidence="1">Belongs to the 5'-AMP-activated protein kinase beta subunit family.</text>
</comment>
<dbReference type="Proteomes" id="UP000436088">
    <property type="component" value="Unassembled WGS sequence"/>
</dbReference>
<dbReference type="SUPFAM" id="SSF53098">
    <property type="entry name" value="Ribonuclease H-like"/>
    <property type="match status" value="1"/>
</dbReference>
<dbReference type="InterPro" id="IPR043502">
    <property type="entry name" value="DNA/RNA_pol_sf"/>
</dbReference>
<dbReference type="PANTHER" id="PTHR42648:SF28">
    <property type="entry name" value="TRANSPOSON-ENCODED PROTEIN WITH RIBONUCLEASE H-LIKE AND RETROVIRUS ZINC FINGER-LIKE DOMAINS"/>
    <property type="match status" value="1"/>
</dbReference>
<dbReference type="InterPro" id="IPR006828">
    <property type="entry name" value="ASC_dom"/>
</dbReference>
<evidence type="ECO:0000313" key="11">
    <source>
        <dbReference type="Proteomes" id="UP000436088"/>
    </source>
</evidence>
<keyword evidence="4" id="KW-0064">Aspartyl protease</keyword>
<evidence type="ECO:0000256" key="4">
    <source>
        <dbReference type="ARBA" id="ARBA00022750"/>
    </source>
</evidence>
<evidence type="ECO:0000259" key="8">
    <source>
        <dbReference type="PROSITE" id="PS50158"/>
    </source>
</evidence>
<feature type="domain" description="Integrase catalytic" evidence="9">
    <location>
        <begin position="359"/>
        <end position="527"/>
    </location>
</feature>
<feature type="compositionally biased region" description="Basic residues" evidence="7">
    <location>
        <begin position="148"/>
        <end position="159"/>
    </location>
</feature>
<keyword evidence="11" id="KW-1185">Reference proteome</keyword>
<dbReference type="GO" id="GO:0006508">
    <property type="term" value="P:proteolysis"/>
    <property type="evidence" value="ECO:0007669"/>
    <property type="project" value="UniProtKB-KW"/>
</dbReference>
<evidence type="ECO:0000256" key="2">
    <source>
        <dbReference type="ARBA" id="ARBA00022670"/>
    </source>
</evidence>
<dbReference type="PROSITE" id="PS50158">
    <property type="entry name" value="ZF_CCHC"/>
    <property type="match status" value="1"/>
</dbReference>
<dbReference type="GO" id="GO:0015074">
    <property type="term" value="P:DNA integration"/>
    <property type="evidence" value="ECO:0007669"/>
    <property type="project" value="InterPro"/>
</dbReference>
<dbReference type="Pfam" id="PF13976">
    <property type="entry name" value="gag_pre-integrs"/>
    <property type="match status" value="1"/>
</dbReference>
<dbReference type="InterPro" id="IPR001878">
    <property type="entry name" value="Znf_CCHC"/>
</dbReference>
<dbReference type="Pfam" id="PF22936">
    <property type="entry name" value="Pol_BBD"/>
    <property type="match status" value="1"/>
</dbReference>
<dbReference type="InterPro" id="IPR001584">
    <property type="entry name" value="Integrase_cat-core"/>
</dbReference>
<feature type="region of interest" description="Disordered" evidence="7">
    <location>
        <begin position="111"/>
        <end position="159"/>
    </location>
</feature>
<name>A0A6A2ZEV8_HIBSY</name>
<keyword evidence="3" id="KW-0479">Metal-binding</keyword>
<feature type="compositionally biased region" description="Basic and acidic residues" evidence="7">
    <location>
        <begin position="111"/>
        <end position="121"/>
    </location>
</feature>
<dbReference type="GO" id="GO:0008270">
    <property type="term" value="F:zinc ion binding"/>
    <property type="evidence" value="ECO:0007669"/>
    <property type="project" value="UniProtKB-KW"/>
</dbReference>
<feature type="compositionally biased region" description="Basic and acidic residues" evidence="7">
    <location>
        <begin position="570"/>
        <end position="580"/>
    </location>
</feature>
<dbReference type="GO" id="GO:0004190">
    <property type="term" value="F:aspartic-type endopeptidase activity"/>
    <property type="evidence" value="ECO:0007669"/>
    <property type="project" value="UniProtKB-KW"/>
</dbReference>
<evidence type="ECO:0000313" key="10">
    <source>
        <dbReference type="EMBL" id="KAE8690146.1"/>
    </source>
</evidence>
<dbReference type="InterPro" id="IPR036397">
    <property type="entry name" value="RNaseH_sf"/>
</dbReference>
<dbReference type="CDD" id="cd09272">
    <property type="entry name" value="RNase_HI_RT_Ty1"/>
    <property type="match status" value="1"/>
</dbReference>
<feature type="region of interest" description="Disordered" evidence="7">
    <location>
        <begin position="570"/>
        <end position="620"/>
    </location>
</feature>
<feature type="compositionally biased region" description="Polar residues" evidence="7">
    <location>
        <begin position="122"/>
        <end position="138"/>
    </location>
</feature>
<dbReference type="PANTHER" id="PTHR42648">
    <property type="entry name" value="TRANSPOSASE, PUTATIVE-RELATED"/>
    <property type="match status" value="1"/>
</dbReference>
<evidence type="ECO:0000256" key="6">
    <source>
        <dbReference type="PROSITE-ProRule" id="PRU00047"/>
    </source>
</evidence>
<dbReference type="Pfam" id="PF07727">
    <property type="entry name" value="RVT_2"/>
    <property type="match status" value="1"/>
</dbReference>
<dbReference type="PROSITE" id="PS50994">
    <property type="entry name" value="INTEGRASE"/>
    <property type="match status" value="1"/>
</dbReference>
<dbReference type="Pfam" id="PF04739">
    <property type="entry name" value="AMPKBI"/>
    <property type="match status" value="1"/>
</dbReference>
<dbReference type="SMART" id="SM00343">
    <property type="entry name" value="ZnF_C2HC"/>
    <property type="match status" value="1"/>
</dbReference>
<evidence type="ECO:0000256" key="1">
    <source>
        <dbReference type="ARBA" id="ARBA00010926"/>
    </source>
</evidence>